<protein>
    <submittedName>
        <fullName evidence="1">Uncharacterized protein</fullName>
    </submittedName>
</protein>
<evidence type="ECO:0000313" key="2">
    <source>
        <dbReference type="Proteomes" id="UP000824202"/>
    </source>
</evidence>
<dbReference type="Proteomes" id="UP000824202">
    <property type="component" value="Unassembled WGS sequence"/>
</dbReference>
<evidence type="ECO:0000313" key="1">
    <source>
        <dbReference type="EMBL" id="HIX04067.1"/>
    </source>
</evidence>
<dbReference type="EMBL" id="DXFT01000158">
    <property type="protein sequence ID" value="HIX04067.1"/>
    <property type="molecule type" value="Genomic_DNA"/>
</dbReference>
<dbReference type="AlphaFoldDB" id="A0A9D1V0X8"/>
<dbReference type="Pfam" id="PF19891">
    <property type="entry name" value="DUF6364"/>
    <property type="match status" value="1"/>
</dbReference>
<reference evidence="1" key="2">
    <citation type="submission" date="2021-04" db="EMBL/GenBank/DDBJ databases">
        <authorList>
            <person name="Gilroy R."/>
        </authorList>
    </citation>
    <scope>NUCLEOTIDE SEQUENCE</scope>
    <source>
        <strain evidence="1">23274</strain>
    </source>
</reference>
<proteinExistence type="predicted"/>
<organism evidence="1 2">
    <name type="scientific">Candidatus Odoribacter faecigallinarum</name>
    <dbReference type="NCBI Taxonomy" id="2838706"/>
    <lineage>
        <taxon>Bacteria</taxon>
        <taxon>Pseudomonadati</taxon>
        <taxon>Bacteroidota</taxon>
        <taxon>Bacteroidia</taxon>
        <taxon>Bacteroidales</taxon>
        <taxon>Odoribacteraceae</taxon>
        <taxon>Odoribacter</taxon>
    </lineage>
</organism>
<gene>
    <name evidence="1" type="ORF">H9863_08145</name>
</gene>
<comment type="caution">
    <text evidence="1">The sequence shown here is derived from an EMBL/GenBank/DDBJ whole genome shotgun (WGS) entry which is preliminary data.</text>
</comment>
<sequence>METTKIILNKHIVEDARIYAKQQGISLADLIENYLSQLIQKKETTNHDIPDIVLSLLGAGEPVAEDDLNGRKAYHQYLKEKYQ</sequence>
<accession>A0A9D1V0X8</accession>
<name>A0A9D1V0X8_9BACT</name>
<reference evidence="1" key="1">
    <citation type="journal article" date="2021" name="PeerJ">
        <title>Extensive microbial diversity within the chicken gut microbiome revealed by metagenomics and culture.</title>
        <authorList>
            <person name="Gilroy R."/>
            <person name="Ravi A."/>
            <person name="Getino M."/>
            <person name="Pursley I."/>
            <person name="Horton D.L."/>
            <person name="Alikhan N.F."/>
            <person name="Baker D."/>
            <person name="Gharbi K."/>
            <person name="Hall N."/>
            <person name="Watson M."/>
            <person name="Adriaenssens E.M."/>
            <person name="Foster-Nyarko E."/>
            <person name="Jarju S."/>
            <person name="Secka A."/>
            <person name="Antonio M."/>
            <person name="Oren A."/>
            <person name="Chaudhuri R.R."/>
            <person name="La Ragione R."/>
            <person name="Hildebrand F."/>
            <person name="Pallen M.J."/>
        </authorList>
    </citation>
    <scope>NUCLEOTIDE SEQUENCE</scope>
    <source>
        <strain evidence="1">23274</strain>
    </source>
</reference>
<dbReference type="InterPro" id="IPR045944">
    <property type="entry name" value="DUF6364"/>
</dbReference>